<feature type="transmembrane region" description="Helical" evidence="1">
    <location>
        <begin position="116"/>
        <end position="136"/>
    </location>
</feature>
<keyword evidence="3" id="KW-1185">Reference proteome</keyword>
<sequence>MTPPTDGTGPLGTVTVTVLVIAVLFFAYFVLDGVRRLPRVRETFADARSLTPAYLLGGGAAAVMALALALAYASSRYENALDELALDAYDVWLGLEHAGQPLPSGPPPGGQVPGGLVVAAVVAVVVALVLLALYLAHGFGRAATLRRAFWWGAALVVGVALLIGLAALAMWHDVGVHEQAWESWLGEEVR</sequence>
<name>A0ABN2J0Y1_9MICO</name>
<feature type="transmembrane region" description="Helical" evidence="1">
    <location>
        <begin position="148"/>
        <end position="171"/>
    </location>
</feature>
<reference evidence="2 3" key="1">
    <citation type="journal article" date="2019" name="Int. J. Syst. Evol. Microbiol.">
        <title>The Global Catalogue of Microorganisms (GCM) 10K type strain sequencing project: providing services to taxonomists for standard genome sequencing and annotation.</title>
        <authorList>
            <consortium name="The Broad Institute Genomics Platform"/>
            <consortium name="The Broad Institute Genome Sequencing Center for Infectious Disease"/>
            <person name="Wu L."/>
            <person name="Ma J."/>
        </authorList>
    </citation>
    <scope>NUCLEOTIDE SEQUENCE [LARGE SCALE GENOMIC DNA]</scope>
    <source>
        <strain evidence="2 3">JCM 15589</strain>
    </source>
</reference>
<protein>
    <submittedName>
        <fullName evidence="2">Uncharacterized protein</fullName>
    </submittedName>
</protein>
<comment type="caution">
    <text evidence="2">The sequence shown here is derived from an EMBL/GenBank/DDBJ whole genome shotgun (WGS) entry which is preliminary data.</text>
</comment>
<dbReference type="Proteomes" id="UP001501138">
    <property type="component" value="Unassembled WGS sequence"/>
</dbReference>
<organism evidence="2 3">
    <name type="scientific">Isoptericola hypogeus</name>
    <dbReference type="NCBI Taxonomy" id="300179"/>
    <lineage>
        <taxon>Bacteria</taxon>
        <taxon>Bacillati</taxon>
        <taxon>Actinomycetota</taxon>
        <taxon>Actinomycetes</taxon>
        <taxon>Micrococcales</taxon>
        <taxon>Promicromonosporaceae</taxon>
        <taxon>Isoptericola</taxon>
    </lineage>
</organism>
<keyword evidence="1" id="KW-0472">Membrane</keyword>
<feature type="transmembrane region" description="Helical" evidence="1">
    <location>
        <begin position="52"/>
        <end position="73"/>
    </location>
</feature>
<keyword evidence="1" id="KW-0812">Transmembrane</keyword>
<feature type="transmembrane region" description="Helical" evidence="1">
    <location>
        <begin position="12"/>
        <end position="31"/>
    </location>
</feature>
<evidence type="ECO:0000256" key="1">
    <source>
        <dbReference type="SAM" id="Phobius"/>
    </source>
</evidence>
<evidence type="ECO:0000313" key="3">
    <source>
        <dbReference type="Proteomes" id="UP001501138"/>
    </source>
</evidence>
<dbReference type="EMBL" id="BAAAPM010000003">
    <property type="protein sequence ID" value="GAA1715764.1"/>
    <property type="molecule type" value="Genomic_DNA"/>
</dbReference>
<gene>
    <name evidence="2" type="ORF">GCM10009809_09900</name>
</gene>
<evidence type="ECO:0000313" key="2">
    <source>
        <dbReference type="EMBL" id="GAA1715764.1"/>
    </source>
</evidence>
<accession>A0ABN2J0Y1</accession>
<proteinExistence type="predicted"/>
<dbReference type="RefSeq" id="WP_344246249.1">
    <property type="nucleotide sequence ID" value="NZ_BAAAPM010000003.1"/>
</dbReference>
<keyword evidence="1" id="KW-1133">Transmembrane helix</keyword>